<dbReference type="InterPro" id="IPR011990">
    <property type="entry name" value="TPR-like_helical_dom_sf"/>
</dbReference>
<feature type="repeat" description="PPR" evidence="2">
    <location>
        <begin position="71"/>
        <end position="105"/>
    </location>
</feature>
<proteinExistence type="predicted"/>
<dbReference type="Gene3D" id="1.25.40.10">
    <property type="entry name" value="Tetratricopeptide repeat domain"/>
    <property type="match status" value="1"/>
</dbReference>
<organism evidence="4 5">
    <name type="scientific">Colocasia esculenta</name>
    <name type="common">Wild taro</name>
    <name type="synonym">Arum esculentum</name>
    <dbReference type="NCBI Taxonomy" id="4460"/>
    <lineage>
        <taxon>Eukaryota</taxon>
        <taxon>Viridiplantae</taxon>
        <taxon>Streptophyta</taxon>
        <taxon>Embryophyta</taxon>
        <taxon>Tracheophyta</taxon>
        <taxon>Spermatophyta</taxon>
        <taxon>Magnoliopsida</taxon>
        <taxon>Liliopsida</taxon>
        <taxon>Araceae</taxon>
        <taxon>Aroideae</taxon>
        <taxon>Colocasieae</taxon>
        <taxon>Colocasia</taxon>
    </lineage>
</organism>
<dbReference type="Proteomes" id="UP000652761">
    <property type="component" value="Unassembled WGS sequence"/>
</dbReference>
<keyword evidence="3" id="KW-1133">Transmembrane helix</keyword>
<accession>A0A843XLR4</accession>
<dbReference type="InterPro" id="IPR046960">
    <property type="entry name" value="PPR_At4g14850-like_plant"/>
</dbReference>
<evidence type="ECO:0000313" key="5">
    <source>
        <dbReference type="Proteomes" id="UP000652761"/>
    </source>
</evidence>
<dbReference type="OrthoDB" id="185373at2759"/>
<dbReference type="GO" id="GO:0009451">
    <property type="term" value="P:RNA modification"/>
    <property type="evidence" value="ECO:0007669"/>
    <property type="project" value="InterPro"/>
</dbReference>
<dbReference type="EMBL" id="NMUH01009514">
    <property type="protein sequence ID" value="MQM20133.1"/>
    <property type="molecule type" value="Genomic_DNA"/>
</dbReference>
<evidence type="ECO:0000313" key="4">
    <source>
        <dbReference type="EMBL" id="MQM20133.1"/>
    </source>
</evidence>
<dbReference type="GO" id="GO:0003723">
    <property type="term" value="F:RNA binding"/>
    <property type="evidence" value="ECO:0007669"/>
    <property type="project" value="InterPro"/>
</dbReference>
<protein>
    <recommendedName>
        <fullName evidence="6">Pentatricopeptide repeat-containing protein</fullName>
    </recommendedName>
</protein>
<dbReference type="PANTHER" id="PTHR47926:SF450">
    <property type="entry name" value="DYW DOMAIN-CONTAINING PROTEIN"/>
    <property type="match status" value="1"/>
</dbReference>
<evidence type="ECO:0008006" key="6">
    <source>
        <dbReference type="Google" id="ProtNLM"/>
    </source>
</evidence>
<keyword evidence="5" id="KW-1185">Reference proteome</keyword>
<evidence type="ECO:0000256" key="2">
    <source>
        <dbReference type="PROSITE-ProRule" id="PRU00708"/>
    </source>
</evidence>
<evidence type="ECO:0000256" key="1">
    <source>
        <dbReference type="ARBA" id="ARBA00022737"/>
    </source>
</evidence>
<keyword evidence="3" id="KW-0812">Transmembrane</keyword>
<dbReference type="PROSITE" id="PS51375">
    <property type="entry name" value="PPR"/>
    <property type="match status" value="1"/>
</dbReference>
<dbReference type="AlphaFoldDB" id="A0A843XLR4"/>
<feature type="transmembrane region" description="Helical" evidence="3">
    <location>
        <begin position="12"/>
        <end position="32"/>
    </location>
</feature>
<name>A0A843XLR4_COLES</name>
<dbReference type="InterPro" id="IPR002885">
    <property type="entry name" value="PPR_rpt"/>
</dbReference>
<gene>
    <name evidence="4" type="ORF">Taro_053149</name>
</gene>
<dbReference type="Pfam" id="PF01535">
    <property type="entry name" value="PPR"/>
    <property type="match status" value="2"/>
</dbReference>
<comment type="caution">
    <text evidence="4">The sequence shown here is derived from an EMBL/GenBank/DDBJ whole genome shotgun (WGS) entry which is preliminary data.</text>
</comment>
<reference evidence="4" key="1">
    <citation type="submission" date="2017-07" db="EMBL/GenBank/DDBJ databases">
        <title>Taro Niue Genome Assembly and Annotation.</title>
        <authorList>
            <person name="Atibalentja N."/>
            <person name="Keating K."/>
            <person name="Fields C.J."/>
        </authorList>
    </citation>
    <scope>NUCLEOTIDE SEQUENCE</scope>
    <source>
        <strain evidence="4">Niue_2</strain>
        <tissue evidence="4">Leaf</tissue>
    </source>
</reference>
<evidence type="ECO:0000256" key="3">
    <source>
        <dbReference type="SAM" id="Phobius"/>
    </source>
</evidence>
<dbReference type="PANTHER" id="PTHR47926">
    <property type="entry name" value="PENTATRICOPEPTIDE REPEAT-CONTAINING PROTEIN"/>
    <property type="match status" value="1"/>
</dbReference>
<keyword evidence="3" id="KW-0472">Membrane</keyword>
<keyword evidence="1" id="KW-0677">Repeat</keyword>
<sequence length="175" mass="19268">MQLLLTRPSEITLVSVIGACGALGALSQGLWLHGYVLRSDHLVSTALIDMYGRRGWLELAVQLFDSLAVKDTISYNAIIRGLAVHGWGGPALKLFPEMRRNAIGVDERMRGIKVEEMVQKMPMRPNAAIYGVLLAACRMHKKFEIGDCVVGYLLQVEPGHGGNYVLLSNIYANMN</sequence>